<name>A0A0G0JVC2_9BACT</name>
<dbReference type="NCBIfam" id="TIGR00125">
    <property type="entry name" value="cyt_tran_rel"/>
    <property type="match status" value="1"/>
</dbReference>
<dbReference type="PANTHER" id="PTHR21342">
    <property type="entry name" value="PHOSPHOPANTETHEINE ADENYLYLTRANSFERASE"/>
    <property type="match status" value="1"/>
</dbReference>
<feature type="domain" description="Cytidyltransferase-like" evidence="11">
    <location>
        <begin position="6"/>
        <end position="132"/>
    </location>
</feature>
<organism evidence="12 13">
    <name type="scientific">Candidatus Falkowbacteria bacterium GW2011_GWE1_38_31</name>
    <dbReference type="NCBI Taxonomy" id="1618638"/>
    <lineage>
        <taxon>Bacteria</taxon>
        <taxon>Candidatus Falkowiibacteriota</taxon>
    </lineage>
</organism>
<reference evidence="12" key="1">
    <citation type="journal article" date="2015" name="Nature">
        <title>rRNA introns, odd ribosomes, and small enigmatic genomes across a large radiation of phyla.</title>
        <authorList>
            <person name="Brown C.T."/>
            <person name="Hug L.A."/>
            <person name="Thomas B.C."/>
            <person name="Sharon I."/>
            <person name="Castelle C.J."/>
            <person name="Singh A."/>
            <person name="Wilkins M.J."/>
            <person name="Williams K.H."/>
            <person name="Banfield J.F."/>
        </authorList>
    </citation>
    <scope>NUCLEOTIDE SEQUENCE [LARGE SCALE GENOMIC DNA]</scope>
</reference>
<evidence type="ECO:0000256" key="3">
    <source>
        <dbReference type="ARBA" id="ARBA00022490"/>
    </source>
</evidence>
<evidence type="ECO:0000256" key="6">
    <source>
        <dbReference type="ARBA" id="ARBA00022741"/>
    </source>
</evidence>
<dbReference type="GO" id="GO:0004595">
    <property type="term" value="F:pantetheine-phosphate adenylyltransferase activity"/>
    <property type="evidence" value="ECO:0007669"/>
    <property type="project" value="UniProtKB-EC"/>
</dbReference>
<dbReference type="Proteomes" id="UP000034022">
    <property type="component" value="Unassembled WGS sequence"/>
</dbReference>
<keyword evidence="5 12" id="KW-0548">Nucleotidyltransferase</keyword>
<dbReference type="PANTHER" id="PTHR21342:SF1">
    <property type="entry name" value="PHOSPHOPANTETHEINE ADENYLYLTRANSFERASE"/>
    <property type="match status" value="1"/>
</dbReference>
<dbReference type="EC" id="2.7.7.3" evidence="1"/>
<evidence type="ECO:0000256" key="10">
    <source>
        <dbReference type="ARBA" id="ARBA00029346"/>
    </source>
</evidence>
<keyword evidence="4 12" id="KW-0808">Transferase</keyword>
<dbReference type="InterPro" id="IPR027417">
    <property type="entry name" value="P-loop_NTPase"/>
</dbReference>
<dbReference type="InterPro" id="IPR004821">
    <property type="entry name" value="Cyt_trans-like"/>
</dbReference>
<evidence type="ECO:0000313" key="13">
    <source>
        <dbReference type="Proteomes" id="UP000034022"/>
    </source>
</evidence>
<dbReference type="Gene3D" id="3.40.50.300">
    <property type="entry name" value="P-loop containing nucleotide triphosphate hydrolases"/>
    <property type="match status" value="1"/>
</dbReference>
<dbReference type="GO" id="GO:0015937">
    <property type="term" value="P:coenzyme A biosynthetic process"/>
    <property type="evidence" value="ECO:0007669"/>
    <property type="project" value="UniProtKB-KW"/>
</dbReference>
<evidence type="ECO:0000256" key="1">
    <source>
        <dbReference type="ARBA" id="ARBA00012392"/>
    </source>
</evidence>
<dbReference type="SUPFAM" id="SSF52374">
    <property type="entry name" value="Nucleotidylyl transferase"/>
    <property type="match status" value="1"/>
</dbReference>
<dbReference type="InterPro" id="IPR001980">
    <property type="entry name" value="PPAT"/>
</dbReference>
<evidence type="ECO:0000256" key="8">
    <source>
        <dbReference type="ARBA" id="ARBA00022842"/>
    </source>
</evidence>
<dbReference type="PRINTS" id="PR01020">
    <property type="entry name" value="LPSBIOSNTHSS"/>
</dbReference>
<evidence type="ECO:0000256" key="9">
    <source>
        <dbReference type="ARBA" id="ARBA00022993"/>
    </source>
</evidence>
<sequence length="343" mass="39204">MKVYYVYPGRFSPPTKGHFELVKSAAKSLPHVYVVCSTNPLKQDIFSTEESKELWRSYDLPKNVTLTTFEEMGKLGINRKKIVMVRGLRSYEDFQEEKIVMKLNKEQYGVDKFIYFFSTCGFEGISATKVRTMMQNLELEGLKEFVSPGVISALIEKRLNLKNIFLVVGRPGSGKSTFLNMLKEGRDDIVHINTDGFNKELKPLLKAHFGEEDLIKVALEREEELKQVIGIPWINLLKQSLLNVPANSHVFVEIAYGLQPDKPMYNFVGGKVLYLGCDSVNENAKRVNGRNTEHMLPFIRRIPGWSESKKIAKAENLMIRKIVTSGDLEKTREVAKRFADELE</sequence>
<evidence type="ECO:0000259" key="11">
    <source>
        <dbReference type="Pfam" id="PF01467"/>
    </source>
</evidence>
<gene>
    <name evidence="12" type="ORF">US91_C0004G0057</name>
</gene>
<protein>
    <recommendedName>
        <fullName evidence="2">Phosphopantetheine adenylyltransferase</fullName>
        <ecNumber evidence="1">2.7.7.3</ecNumber>
    </recommendedName>
</protein>
<keyword evidence="6" id="KW-0547">Nucleotide-binding</keyword>
<comment type="caution">
    <text evidence="12">The sequence shown here is derived from an EMBL/GenBank/DDBJ whole genome shotgun (WGS) entry which is preliminary data.</text>
</comment>
<evidence type="ECO:0000256" key="4">
    <source>
        <dbReference type="ARBA" id="ARBA00022679"/>
    </source>
</evidence>
<dbReference type="SUPFAM" id="SSF52540">
    <property type="entry name" value="P-loop containing nucleoside triphosphate hydrolases"/>
    <property type="match status" value="1"/>
</dbReference>
<accession>A0A0G0JVC2</accession>
<dbReference type="AlphaFoldDB" id="A0A0G0JVC2"/>
<keyword evidence="9" id="KW-0173">Coenzyme A biosynthesis</keyword>
<comment type="catalytic activity">
    <reaction evidence="10">
        <text>(R)-4'-phosphopantetheine + ATP + H(+) = 3'-dephospho-CoA + diphosphate</text>
        <dbReference type="Rhea" id="RHEA:19801"/>
        <dbReference type="ChEBI" id="CHEBI:15378"/>
        <dbReference type="ChEBI" id="CHEBI:30616"/>
        <dbReference type="ChEBI" id="CHEBI:33019"/>
        <dbReference type="ChEBI" id="CHEBI:57328"/>
        <dbReference type="ChEBI" id="CHEBI:61723"/>
        <dbReference type="EC" id="2.7.7.3"/>
    </reaction>
</comment>
<evidence type="ECO:0000313" key="12">
    <source>
        <dbReference type="EMBL" id="KKQ70572.1"/>
    </source>
</evidence>
<dbReference type="Gene3D" id="3.40.50.620">
    <property type="entry name" value="HUPs"/>
    <property type="match status" value="1"/>
</dbReference>
<dbReference type="EMBL" id="LBUU01000004">
    <property type="protein sequence ID" value="KKQ70572.1"/>
    <property type="molecule type" value="Genomic_DNA"/>
</dbReference>
<keyword evidence="8" id="KW-0460">Magnesium</keyword>
<evidence type="ECO:0000256" key="2">
    <source>
        <dbReference type="ARBA" id="ARBA00013868"/>
    </source>
</evidence>
<proteinExistence type="predicted"/>
<dbReference type="Pfam" id="PF01467">
    <property type="entry name" value="CTP_transf_like"/>
    <property type="match status" value="1"/>
</dbReference>
<evidence type="ECO:0000256" key="5">
    <source>
        <dbReference type="ARBA" id="ARBA00022695"/>
    </source>
</evidence>
<dbReference type="InterPro" id="IPR014729">
    <property type="entry name" value="Rossmann-like_a/b/a_fold"/>
</dbReference>
<dbReference type="GO" id="GO:0005524">
    <property type="term" value="F:ATP binding"/>
    <property type="evidence" value="ECO:0007669"/>
    <property type="project" value="UniProtKB-KW"/>
</dbReference>
<keyword evidence="3" id="KW-0963">Cytoplasm</keyword>
<evidence type="ECO:0000256" key="7">
    <source>
        <dbReference type="ARBA" id="ARBA00022840"/>
    </source>
</evidence>
<keyword evidence="7" id="KW-0067">ATP-binding</keyword>